<dbReference type="PANTHER" id="PTHR16222:SF12">
    <property type="entry name" value="ADP-RIBOSYLGLYCOHYDROLASE-RELATED"/>
    <property type="match status" value="1"/>
</dbReference>
<dbReference type="SUPFAM" id="SSF101478">
    <property type="entry name" value="ADP-ribosylglycohydrolase"/>
    <property type="match status" value="1"/>
</dbReference>
<protein>
    <submittedName>
        <fullName evidence="2">ADP-ribosylglycohydrolase family protein</fullName>
    </submittedName>
</protein>
<dbReference type="RefSeq" id="WP_163662536.1">
    <property type="nucleotide sequence ID" value="NZ_QZCE01000002.1"/>
</dbReference>
<evidence type="ECO:0000256" key="1">
    <source>
        <dbReference type="PIRSR" id="PIRSR605502-1"/>
    </source>
</evidence>
<dbReference type="AlphaFoldDB" id="A0A6M0S638"/>
<dbReference type="InterPro" id="IPR036705">
    <property type="entry name" value="Ribosyl_crysJ1_sf"/>
</dbReference>
<dbReference type="GO" id="GO:0046872">
    <property type="term" value="F:metal ion binding"/>
    <property type="evidence" value="ECO:0007669"/>
    <property type="project" value="UniProtKB-KW"/>
</dbReference>
<dbReference type="Gene3D" id="1.10.4080.10">
    <property type="entry name" value="ADP-ribosylation/Crystallin J1"/>
    <property type="match status" value="1"/>
</dbReference>
<name>A0A6M0S638_9CYAN</name>
<dbReference type="PANTHER" id="PTHR16222">
    <property type="entry name" value="ADP-RIBOSYLGLYCOHYDROLASE"/>
    <property type="match status" value="1"/>
</dbReference>
<proteinExistence type="predicted"/>
<accession>A0A6M0S638</accession>
<gene>
    <name evidence="2" type="ORF">D0962_10930</name>
</gene>
<reference evidence="2 3" key="1">
    <citation type="journal article" date="2020" name="Microb. Ecol.">
        <title>Ecogenomics of the Marine Benthic Filamentous Cyanobacterium Adonisia.</title>
        <authorList>
            <person name="Walter J.M."/>
            <person name="Coutinho F.H."/>
            <person name="Leomil L."/>
            <person name="Hargreaves P.I."/>
            <person name="Campeao M.E."/>
            <person name="Vieira V.V."/>
            <person name="Silva B.S."/>
            <person name="Fistarol G.O."/>
            <person name="Salomon P.S."/>
            <person name="Sawabe T."/>
            <person name="Mino S."/>
            <person name="Hosokawa M."/>
            <person name="Miyashita H."/>
            <person name="Maruyama F."/>
            <person name="van Verk M.C."/>
            <person name="Dutilh B.E."/>
            <person name="Thompson C.C."/>
            <person name="Thompson F.L."/>
        </authorList>
    </citation>
    <scope>NUCLEOTIDE SEQUENCE [LARGE SCALE GENOMIC DNA]</scope>
    <source>
        <strain evidence="2 3">CCMR0082</strain>
    </source>
</reference>
<feature type="binding site" evidence="1">
    <location>
        <position position="210"/>
    </location>
    <ligand>
        <name>Mg(2+)</name>
        <dbReference type="ChEBI" id="CHEBI:18420"/>
        <label>1</label>
    </ligand>
</feature>
<feature type="binding site" evidence="1">
    <location>
        <position position="36"/>
    </location>
    <ligand>
        <name>Mg(2+)</name>
        <dbReference type="ChEBI" id="CHEBI:18420"/>
        <label>1</label>
    </ligand>
</feature>
<evidence type="ECO:0000313" key="3">
    <source>
        <dbReference type="Proteomes" id="UP000473574"/>
    </source>
</evidence>
<feature type="binding site" evidence="1">
    <location>
        <position position="212"/>
    </location>
    <ligand>
        <name>Mg(2+)</name>
        <dbReference type="ChEBI" id="CHEBI:18420"/>
        <label>1</label>
    </ligand>
</feature>
<dbReference type="InterPro" id="IPR050792">
    <property type="entry name" value="ADP-ribosylglycohydrolase"/>
</dbReference>
<feature type="binding site" evidence="1">
    <location>
        <position position="213"/>
    </location>
    <ligand>
        <name>Mg(2+)</name>
        <dbReference type="ChEBI" id="CHEBI:18420"/>
        <label>1</label>
    </ligand>
</feature>
<dbReference type="Pfam" id="PF03747">
    <property type="entry name" value="ADP_ribosyl_GH"/>
    <property type="match status" value="1"/>
</dbReference>
<sequence>MLGAITGDIIGSVYEFDGHKTKDFPLFTDESIFTDDTILTVAVASVLLHGGTYTEAFKRYYQLYPNPCGGYGARFQAWAAAADSQPYNSWGNGAAMRVSPVAYVHQDLASVLQTAEQTAIVTHNHPEGIKGAQATAAAIFLARQGESKAAIKAYVETKFGYDLSRSLEKIRPAYRFNESCQETVPEAIIAFLESTSFTDAIRNAVSLGGDADTLTCITGSIAEAFYGEVPGAIVDRVWGLLPDDLKTVIVQFKANYMPVLKA</sequence>
<dbReference type="Proteomes" id="UP000473574">
    <property type="component" value="Unassembled WGS sequence"/>
</dbReference>
<feature type="binding site" evidence="1">
    <location>
        <position position="34"/>
    </location>
    <ligand>
        <name>Mg(2+)</name>
        <dbReference type="ChEBI" id="CHEBI:18420"/>
        <label>1</label>
    </ligand>
</feature>
<dbReference type="EMBL" id="QZCE01000002">
    <property type="protein sequence ID" value="NEZ63292.1"/>
    <property type="molecule type" value="Genomic_DNA"/>
</dbReference>
<keyword evidence="1" id="KW-0479">Metal-binding</keyword>
<comment type="caution">
    <text evidence="2">The sequence shown here is derived from an EMBL/GenBank/DDBJ whole genome shotgun (WGS) entry which is preliminary data.</text>
</comment>
<evidence type="ECO:0000313" key="2">
    <source>
        <dbReference type="EMBL" id="NEZ63292.1"/>
    </source>
</evidence>
<dbReference type="GO" id="GO:0016787">
    <property type="term" value="F:hydrolase activity"/>
    <property type="evidence" value="ECO:0007669"/>
    <property type="project" value="UniProtKB-KW"/>
</dbReference>
<keyword evidence="2" id="KW-0378">Hydrolase</keyword>
<comment type="cofactor">
    <cofactor evidence="1">
        <name>Mg(2+)</name>
        <dbReference type="ChEBI" id="CHEBI:18420"/>
    </cofactor>
    <text evidence="1">Binds 2 magnesium ions per subunit.</text>
</comment>
<organism evidence="2 3">
    <name type="scientific">Adonisia turfae CCMR0082</name>
    <dbReference type="NCBI Taxonomy" id="2304604"/>
    <lineage>
        <taxon>Bacteria</taxon>
        <taxon>Bacillati</taxon>
        <taxon>Cyanobacteriota</taxon>
        <taxon>Adonisia</taxon>
        <taxon>Adonisia turfae</taxon>
    </lineage>
</organism>
<keyword evidence="1" id="KW-0460">Magnesium</keyword>
<feature type="binding site" evidence="1">
    <location>
        <position position="35"/>
    </location>
    <ligand>
        <name>Mg(2+)</name>
        <dbReference type="ChEBI" id="CHEBI:18420"/>
        <label>1</label>
    </ligand>
</feature>
<dbReference type="InterPro" id="IPR005502">
    <property type="entry name" value="Ribosyl_crysJ1"/>
</dbReference>